<dbReference type="Gene3D" id="3.40.50.300">
    <property type="entry name" value="P-loop containing nucleotide triphosphate hydrolases"/>
    <property type="match status" value="1"/>
</dbReference>
<organism evidence="4 5">
    <name type="scientific">Roseofilum casamattae BLCC-M143</name>
    <dbReference type="NCBI Taxonomy" id="3022442"/>
    <lineage>
        <taxon>Bacteria</taxon>
        <taxon>Bacillati</taxon>
        <taxon>Cyanobacteriota</taxon>
        <taxon>Cyanophyceae</taxon>
        <taxon>Desertifilales</taxon>
        <taxon>Desertifilaceae</taxon>
        <taxon>Roseofilum</taxon>
        <taxon>Roseofilum casamattae</taxon>
    </lineage>
</organism>
<feature type="domain" description="Sulfotransferase" evidence="3">
    <location>
        <begin position="100"/>
        <end position="249"/>
    </location>
</feature>
<evidence type="ECO:0000256" key="1">
    <source>
        <dbReference type="ARBA" id="ARBA00005771"/>
    </source>
</evidence>
<dbReference type="Pfam" id="PF00685">
    <property type="entry name" value="Sulfotransfer_1"/>
    <property type="match status" value="1"/>
</dbReference>
<dbReference type="Proteomes" id="UP001232992">
    <property type="component" value="Unassembled WGS sequence"/>
</dbReference>
<dbReference type="RefSeq" id="WP_283759675.1">
    <property type="nucleotide sequence ID" value="NZ_JAQOSQ010000024.1"/>
</dbReference>
<evidence type="ECO:0000259" key="3">
    <source>
        <dbReference type="Pfam" id="PF00685"/>
    </source>
</evidence>
<proteinExistence type="inferred from homology"/>
<accession>A0ABT7C0P3</accession>
<evidence type="ECO:0000313" key="4">
    <source>
        <dbReference type="EMBL" id="MDJ1185023.1"/>
    </source>
</evidence>
<evidence type="ECO:0000313" key="5">
    <source>
        <dbReference type="Proteomes" id="UP001232992"/>
    </source>
</evidence>
<keyword evidence="5" id="KW-1185">Reference proteome</keyword>
<dbReference type="InterPro" id="IPR027417">
    <property type="entry name" value="P-loop_NTPase"/>
</dbReference>
<reference evidence="4 5" key="1">
    <citation type="submission" date="2023-01" db="EMBL/GenBank/DDBJ databases">
        <title>Novel diversity within Roseofilum (Cyanobacteria; Desertifilaceae) from marine benthic mats with descriptions of four novel species.</title>
        <authorList>
            <person name="Wang Y."/>
            <person name="Berthold D.E."/>
            <person name="Hu J."/>
            <person name="Lefler F.W."/>
            <person name="Laughinghouse H.D. IV."/>
        </authorList>
    </citation>
    <scope>NUCLEOTIDE SEQUENCE [LARGE SCALE GENOMIC DNA]</scope>
    <source>
        <strain evidence="4 5">BLCC-M143</strain>
    </source>
</reference>
<sequence>MLKRKLLAFSELLQDKLGVAKNKYKRERAAAEYIMISRPTAGRTWLRVMIGNVMKQLSGMDAALDDINAINLYYIHQLCPNLPSIKPVHELNIFEDEEFCKQKKVLLMTRDPRDHIISYWQKKHRAQSIKEQSTDFSWYLRNNPRFEQMIKLYEFWSNNKHLPKEFAIVRYEDLLVDTYSELERVCHFFGLKPTREMLEYSIELASFRNMKKMDNIGVSHKVRQGRSGFYKEVLPDEDLEFIEQQLSQRLDPSYGYSYFTQRDGTN</sequence>
<comment type="caution">
    <text evidence="4">The sequence shown here is derived from an EMBL/GenBank/DDBJ whole genome shotgun (WGS) entry which is preliminary data.</text>
</comment>
<evidence type="ECO:0000256" key="2">
    <source>
        <dbReference type="ARBA" id="ARBA00022679"/>
    </source>
</evidence>
<dbReference type="InterPro" id="IPR000863">
    <property type="entry name" value="Sulfotransferase_dom"/>
</dbReference>
<dbReference type="SUPFAM" id="SSF52540">
    <property type="entry name" value="P-loop containing nucleoside triphosphate hydrolases"/>
    <property type="match status" value="1"/>
</dbReference>
<keyword evidence="2" id="KW-0808">Transferase</keyword>
<gene>
    <name evidence="4" type="ORF">PMH09_17695</name>
</gene>
<protein>
    <submittedName>
        <fullName evidence="4">Sulfotransferase domain-containing protein</fullName>
    </submittedName>
</protein>
<dbReference type="PANTHER" id="PTHR11783">
    <property type="entry name" value="SULFOTRANSFERASE SULT"/>
    <property type="match status" value="1"/>
</dbReference>
<dbReference type="EMBL" id="JAQOSQ010000024">
    <property type="protein sequence ID" value="MDJ1185023.1"/>
    <property type="molecule type" value="Genomic_DNA"/>
</dbReference>
<name>A0ABT7C0P3_9CYAN</name>
<comment type="similarity">
    <text evidence="1">Belongs to the sulfotransferase 1 family.</text>
</comment>